<dbReference type="GO" id="GO:0015184">
    <property type="term" value="F:L-cystine transmembrane transporter activity"/>
    <property type="evidence" value="ECO:0007669"/>
    <property type="project" value="TreeGrafter"/>
</dbReference>
<feature type="transmembrane region" description="Helical" evidence="7">
    <location>
        <begin position="81"/>
        <end position="100"/>
    </location>
</feature>
<dbReference type="Gene3D" id="1.10.3860.10">
    <property type="entry name" value="Sodium:dicarboxylate symporter"/>
    <property type="match status" value="1"/>
</dbReference>
<feature type="transmembrane region" description="Helical" evidence="7">
    <location>
        <begin position="42"/>
        <end position="60"/>
    </location>
</feature>
<accession>D6YWQ1</accession>
<feature type="transmembrane region" description="Helical" evidence="7">
    <location>
        <begin position="215"/>
        <end position="238"/>
    </location>
</feature>
<gene>
    <name evidence="8" type="primary">gltP2</name>
    <name evidence="8" type="ordered locus">wcw_1205</name>
</gene>
<comment type="similarity">
    <text evidence="2">Belongs to the dicarboxylate/amino acid:cation symporter (DAACS) (TC 2.A.23) family.</text>
</comment>
<dbReference type="InterPro" id="IPR036458">
    <property type="entry name" value="Na:dicarbo_symporter_sf"/>
</dbReference>
<dbReference type="PRINTS" id="PR00173">
    <property type="entry name" value="EDTRNSPORT"/>
</dbReference>
<feature type="transmembrane region" description="Helical" evidence="7">
    <location>
        <begin position="289"/>
        <end position="314"/>
    </location>
</feature>
<keyword evidence="6 7" id="KW-0472">Membrane</keyword>
<dbReference type="InterPro" id="IPR001991">
    <property type="entry name" value="Na-dicarboxylate_symporter"/>
</dbReference>
<reference evidence="8 9" key="1">
    <citation type="journal article" date="2010" name="PLoS ONE">
        <title>The Waddlia genome: a window into chlamydial biology.</title>
        <authorList>
            <person name="Bertelli C."/>
            <person name="Collyn F."/>
            <person name="Croxatto A."/>
            <person name="Ruckert C."/>
            <person name="Polkinghorne A."/>
            <person name="Kebbi-Beghdadi C."/>
            <person name="Goesmann A."/>
            <person name="Vaughan L."/>
            <person name="Greub G."/>
        </authorList>
    </citation>
    <scope>NUCLEOTIDE SEQUENCE [LARGE SCALE GENOMIC DNA]</scope>
    <source>
        <strain evidence="9">ATCC VR-1470 / WSU 86-1044</strain>
    </source>
</reference>
<feature type="transmembrane region" description="Helical" evidence="7">
    <location>
        <begin position="326"/>
        <end position="343"/>
    </location>
</feature>
<dbReference type="SUPFAM" id="SSF118215">
    <property type="entry name" value="Proton glutamate symport protein"/>
    <property type="match status" value="1"/>
</dbReference>
<feature type="transmembrane region" description="Helical" evidence="7">
    <location>
        <begin position="183"/>
        <end position="203"/>
    </location>
</feature>
<proteinExistence type="inferred from homology"/>
<organism evidence="8 9">
    <name type="scientific">Waddlia chondrophila (strain ATCC VR-1470 / WSU 86-1044)</name>
    <dbReference type="NCBI Taxonomy" id="716544"/>
    <lineage>
        <taxon>Bacteria</taxon>
        <taxon>Pseudomonadati</taxon>
        <taxon>Chlamydiota</taxon>
        <taxon>Chlamydiia</taxon>
        <taxon>Parachlamydiales</taxon>
        <taxon>Waddliaceae</taxon>
        <taxon>Waddlia</taxon>
    </lineage>
</organism>
<evidence type="ECO:0000256" key="7">
    <source>
        <dbReference type="SAM" id="Phobius"/>
    </source>
</evidence>
<dbReference type="AlphaFoldDB" id="D6YWQ1"/>
<dbReference type="GO" id="GO:0015293">
    <property type="term" value="F:symporter activity"/>
    <property type="evidence" value="ECO:0007669"/>
    <property type="project" value="InterPro"/>
</dbReference>
<keyword evidence="3" id="KW-0813">Transport</keyword>
<dbReference type="OrthoDB" id="9768885at2"/>
<name>D6YWQ1_WADCW</name>
<dbReference type="Proteomes" id="UP000001505">
    <property type="component" value="Chromosome"/>
</dbReference>
<protein>
    <submittedName>
        <fullName evidence="8">Proton/sodium-glutamate symport protein</fullName>
    </submittedName>
</protein>
<evidence type="ECO:0000313" key="9">
    <source>
        <dbReference type="Proteomes" id="UP000001505"/>
    </source>
</evidence>
<evidence type="ECO:0000256" key="4">
    <source>
        <dbReference type="ARBA" id="ARBA00022692"/>
    </source>
</evidence>
<comment type="subcellular location">
    <subcellularLocation>
        <location evidence="1">Membrane</location>
        <topology evidence="1">Multi-pass membrane protein</topology>
    </subcellularLocation>
</comment>
<feature type="transmembrane region" description="Helical" evidence="7">
    <location>
        <begin position="143"/>
        <end position="162"/>
    </location>
</feature>
<dbReference type="STRING" id="716544.wcw_1205"/>
<evidence type="ECO:0000256" key="1">
    <source>
        <dbReference type="ARBA" id="ARBA00004141"/>
    </source>
</evidence>
<evidence type="ECO:0000256" key="3">
    <source>
        <dbReference type="ARBA" id="ARBA00022448"/>
    </source>
</evidence>
<evidence type="ECO:0000256" key="6">
    <source>
        <dbReference type="ARBA" id="ARBA00023136"/>
    </source>
</evidence>
<evidence type="ECO:0000313" key="8">
    <source>
        <dbReference type="EMBL" id="ADI38562.1"/>
    </source>
</evidence>
<dbReference type="RefSeq" id="WP_013182274.1">
    <property type="nucleotide sequence ID" value="NC_014225.1"/>
</dbReference>
<dbReference type="HOGENOM" id="CLU_019375_7_1_0"/>
<dbReference type="PANTHER" id="PTHR42865">
    <property type="entry name" value="PROTON/GLUTAMATE-ASPARTATE SYMPORTER"/>
    <property type="match status" value="1"/>
</dbReference>
<keyword evidence="4 7" id="KW-0812">Transmembrane</keyword>
<dbReference type="EMBL" id="CP001928">
    <property type="protein sequence ID" value="ADI38562.1"/>
    <property type="molecule type" value="Genomic_DNA"/>
</dbReference>
<evidence type="ECO:0000256" key="5">
    <source>
        <dbReference type="ARBA" id="ARBA00022989"/>
    </source>
</evidence>
<dbReference type="KEGG" id="wch:wcw_1205"/>
<evidence type="ECO:0000256" key="2">
    <source>
        <dbReference type="ARBA" id="ARBA00006148"/>
    </source>
</evidence>
<keyword evidence="9" id="KW-1185">Reference proteome</keyword>
<dbReference type="Pfam" id="PF00375">
    <property type="entry name" value="SDF"/>
    <property type="match status" value="1"/>
</dbReference>
<sequence>MFFKKLSRQSQSLAAAILLGLFAGYANHPTMDAAASVVSEIFINLLKLVSLPIIFLSIVSTASGMDSIDEIKSIGKKVIKYTLLTTVIAATFALIIFVTIDPVRSVVSKAPPVDLESGSLPGYMHYLINIIPSNIIQPFSDNSVIGVLFLAMLLSFAILSLPQEKRKLLNSFFSGLYAAIMKITTWIVQLMPFAIWAFITLFVKDVRSGMEMKSIALYLACVLIANLVQAFVVLPILLKIKKMSPVKIAWGMMPALSLAFFSKSSSAALPMAMKCAEERVSVSRKVASFSLPLCTTINMNACAAFILTTVLFVSMSNGITYTPAELVFWIFIATIAAVGNAGVPMGCYFISSAFLAAMNVPLNILGVILPFYAMIDMLETAINVWSDSCVTTIVQKEMDQEESAAAIVSAV</sequence>
<dbReference type="GO" id="GO:0005886">
    <property type="term" value="C:plasma membrane"/>
    <property type="evidence" value="ECO:0007669"/>
    <property type="project" value="TreeGrafter"/>
</dbReference>
<dbReference type="PANTHER" id="PTHR42865:SF5">
    <property type="entry name" value="L-CYSTINE TRANSPORTER TCYP"/>
    <property type="match status" value="1"/>
</dbReference>
<keyword evidence="5 7" id="KW-1133">Transmembrane helix</keyword>
<feature type="transmembrane region" description="Helical" evidence="7">
    <location>
        <begin position="349"/>
        <end position="373"/>
    </location>
</feature>
<dbReference type="eggNOG" id="COG1301">
    <property type="taxonomic scope" value="Bacteria"/>
</dbReference>